<dbReference type="Proteomes" id="UP000192591">
    <property type="component" value="Unassembled WGS sequence"/>
</dbReference>
<feature type="transmembrane region" description="Helical" evidence="2">
    <location>
        <begin position="228"/>
        <end position="253"/>
    </location>
</feature>
<name>A0A1V8ZXP2_SACPI</name>
<sequence length="666" mass="69305">MVGELIRLKLTLLRRSMSGQRAAQLVLGALVGLFFATGTIWLTGIETPAASVTGDLIAVALAGWMLGWFFGPILFGSGGADLKPEQFALFPIRPRTLTAGLVGAGLIGVGPLVTLVALVVLVVHGVGVGGLAPLVAPVGIVLTLVLVVLLSKVIVTARAQVVRSQLGAALSGLLTGALMAAAATVWAIVPAVQLALDEGFPSAFSLVVRALPSGWALTAVEAAGRSEWALVAAGLGGLLVADLVLAAGLARLLTRQVTSGKSGGRGAKQVRRAPGGLLVKWTDDVRGVAAKELRAWFRDVTRTNFLYFALFYGLLQTVTPMLIGANAMLPWTGIVVVVWLAAVSANLYASDGTALWLTLVTPNGERADVRGRQLAWLLVAGPIAAVLTVVFTAVSGLGWAWPWALALSASVLGAGAGAVVLVAVLLPVPMADPRQRGSGAWDNRIDFVQVVVVLALMALATLPTFAVLWLSASTGSQAVSWLAVPVGVLTGAGSAWWFGRLAYRRLGAGGAGLLQQLRTGRRQPGSRAEADDSENSEDHAAAAVQGGPARPAMGWPTVVVFACFTVCWVPLLAQGVLPMILELTGSDVKSWFLALWLPEAVRWPTMIGMVLLGLVVIGIGVFVARRYDVRPSGGPGGRGTGRSLGQQVRDDVKQKEQQRNRVGTGS</sequence>
<comment type="caution">
    <text evidence="3">The sequence shown here is derived from an EMBL/GenBank/DDBJ whole genome shotgun (WGS) entry which is preliminary data.</text>
</comment>
<protein>
    <recommendedName>
        <fullName evidence="5">ABC-2 type transport system permease protein</fullName>
    </recommendedName>
</protein>
<feature type="transmembrane region" description="Helical" evidence="2">
    <location>
        <begin position="478"/>
        <end position="498"/>
    </location>
</feature>
<feature type="region of interest" description="Disordered" evidence="1">
    <location>
        <begin position="632"/>
        <end position="666"/>
    </location>
</feature>
<keyword evidence="2" id="KW-1133">Transmembrane helix</keyword>
<feature type="transmembrane region" description="Helical" evidence="2">
    <location>
        <begin position="447"/>
        <end position="472"/>
    </location>
</feature>
<organism evidence="3 4">
    <name type="scientific">Saccharomonospora piscinae</name>
    <dbReference type="NCBI Taxonomy" id="687388"/>
    <lineage>
        <taxon>Bacteria</taxon>
        <taxon>Bacillati</taxon>
        <taxon>Actinomycetota</taxon>
        <taxon>Actinomycetes</taxon>
        <taxon>Pseudonocardiales</taxon>
        <taxon>Pseudonocardiaceae</taxon>
        <taxon>Saccharomonospora</taxon>
    </lineage>
</organism>
<feature type="transmembrane region" description="Helical" evidence="2">
    <location>
        <begin position="601"/>
        <end position="624"/>
    </location>
</feature>
<gene>
    <name evidence="3" type="ORF">B1813_22585</name>
</gene>
<dbReference type="EMBL" id="MWIH01000009">
    <property type="protein sequence ID" value="OQO89689.1"/>
    <property type="molecule type" value="Genomic_DNA"/>
</dbReference>
<feature type="transmembrane region" description="Helical" evidence="2">
    <location>
        <begin position="329"/>
        <end position="349"/>
    </location>
</feature>
<dbReference type="AlphaFoldDB" id="A0A1V8ZXP2"/>
<evidence type="ECO:0000256" key="2">
    <source>
        <dbReference type="SAM" id="Phobius"/>
    </source>
</evidence>
<feature type="transmembrane region" description="Helical" evidence="2">
    <location>
        <begin position="21"/>
        <end position="44"/>
    </location>
</feature>
<feature type="transmembrane region" description="Helical" evidence="2">
    <location>
        <begin position="374"/>
        <end position="394"/>
    </location>
</feature>
<evidence type="ECO:0000313" key="4">
    <source>
        <dbReference type="Proteomes" id="UP000192591"/>
    </source>
</evidence>
<feature type="compositionally biased region" description="Gly residues" evidence="1">
    <location>
        <begin position="633"/>
        <end position="642"/>
    </location>
</feature>
<keyword evidence="2" id="KW-0472">Membrane</keyword>
<accession>A0A1V8ZXP2</accession>
<dbReference type="RefSeq" id="WP_081195322.1">
    <property type="nucleotide sequence ID" value="NZ_MWIH01000009.1"/>
</dbReference>
<feature type="transmembrane region" description="Helical" evidence="2">
    <location>
        <begin position="56"/>
        <end position="76"/>
    </location>
</feature>
<feature type="region of interest" description="Disordered" evidence="1">
    <location>
        <begin position="519"/>
        <end position="543"/>
    </location>
</feature>
<keyword evidence="2" id="KW-0812">Transmembrane</keyword>
<proteinExistence type="predicted"/>
<evidence type="ECO:0000256" key="1">
    <source>
        <dbReference type="SAM" id="MobiDB-lite"/>
    </source>
</evidence>
<feature type="transmembrane region" description="Helical" evidence="2">
    <location>
        <begin position="167"/>
        <end position="189"/>
    </location>
</feature>
<feature type="compositionally biased region" description="Basic and acidic residues" evidence="1">
    <location>
        <begin position="648"/>
        <end position="659"/>
    </location>
</feature>
<reference evidence="3 4" key="1">
    <citation type="submission" date="2017-02" db="EMBL/GenBank/DDBJ databases">
        <title>Draft genome of Saccharomonospora sp. 154.</title>
        <authorList>
            <person name="Alonso-Carmona G.S."/>
            <person name="De La Haba R."/>
            <person name="Vera-Gargallo B."/>
            <person name="Sandoval-Trujillo A.H."/>
            <person name="Ramirez-Duran N."/>
            <person name="Ventosa A."/>
        </authorList>
    </citation>
    <scope>NUCLEOTIDE SEQUENCE [LARGE SCALE GENOMIC DNA]</scope>
    <source>
        <strain evidence="3 4">LRS4.154</strain>
    </source>
</reference>
<feature type="transmembrane region" description="Helical" evidence="2">
    <location>
        <begin position="304"/>
        <end position="323"/>
    </location>
</feature>
<keyword evidence="4" id="KW-1185">Reference proteome</keyword>
<feature type="transmembrane region" description="Helical" evidence="2">
    <location>
        <begin position="558"/>
        <end position="581"/>
    </location>
</feature>
<feature type="transmembrane region" description="Helical" evidence="2">
    <location>
        <begin position="400"/>
        <end position="426"/>
    </location>
</feature>
<evidence type="ECO:0008006" key="5">
    <source>
        <dbReference type="Google" id="ProtNLM"/>
    </source>
</evidence>
<feature type="transmembrane region" description="Helical" evidence="2">
    <location>
        <begin position="134"/>
        <end position="155"/>
    </location>
</feature>
<feature type="transmembrane region" description="Helical" evidence="2">
    <location>
        <begin position="97"/>
        <end position="122"/>
    </location>
</feature>
<evidence type="ECO:0000313" key="3">
    <source>
        <dbReference type="EMBL" id="OQO89689.1"/>
    </source>
</evidence>
<dbReference type="STRING" id="1962155.B1813_22585"/>